<feature type="chain" id="PRO_5045417380" evidence="1">
    <location>
        <begin position="25"/>
        <end position="163"/>
    </location>
</feature>
<sequence>MIKKTLSRAATLLACAVFSFPSFAKGAPTEPRMNELTCLATAIYFEARGEPKAGRLVVGQVILNRVAHERYPSSVCGVVYQNANRRNACQFSFACDNIPDNISDPAVFAEIKMEAGLLLSCTADCPASEMSTSTHYHAVSASPDWSTKLRKIGRLGRHVFYET</sequence>
<dbReference type="Gene3D" id="1.10.10.2520">
    <property type="entry name" value="Cell wall hydrolase SleB, domain 1"/>
    <property type="match status" value="1"/>
</dbReference>
<dbReference type="Pfam" id="PF07486">
    <property type="entry name" value="Hydrolase_2"/>
    <property type="match status" value="1"/>
</dbReference>
<evidence type="ECO:0000256" key="1">
    <source>
        <dbReference type="SAM" id="SignalP"/>
    </source>
</evidence>
<evidence type="ECO:0000313" key="3">
    <source>
        <dbReference type="EMBL" id="MFC5067326.1"/>
    </source>
</evidence>
<dbReference type="EMBL" id="JBHSJF010000005">
    <property type="protein sequence ID" value="MFC5067326.1"/>
    <property type="molecule type" value="Genomic_DNA"/>
</dbReference>
<evidence type="ECO:0000313" key="4">
    <source>
        <dbReference type="Proteomes" id="UP001595796"/>
    </source>
</evidence>
<name>A0ABV9YZR0_9HYPH</name>
<dbReference type="InterPro" id="IPR042047">
    <property type="entry name" value="SleB_dom1"/>
</dbReference>
<feature type="signal peptide" evidence="1">
    <location>
        <begin position="1"/>
        <end position="24"/>
    </location>
</feature>
<keyword evidence="1" id="KW-0732">Signal</keyword>
<accession>A0ABV9YZR0</accession>
<dbReference type="GO" id="GO:0016787">
    <property type="term" value="F:hydrolase activity"/>
    <property type="evidence" value="ECO:0007669"/>
    <property type="project" value="UniProtKB-KW"/>
</dbReference>
<comment type="caution">
    <text evidence="3">The sequence shown here is derived from an EMBL/GenBank/DDBJ whole genome shotgun (WGS) entry which is preliminary data.</text>
</comment>
<dbReference type="Proteomes" id="UP001595796">
    <property type="component" value="Unassembled WGS sequence"/>
</dbReference>
<gene>
    <name evidence="3" type="ORF">ACFPFW_04770</name>
</gene>
<reference evidence="4" key="1">
    <citation type="journal article" date="2019" name="Int. J. Syst. Evol. Microbiol.">
        <title>The Global Catalogue of Microorganisms (GCM) 10K type strain sequencing project: providing services to taxonomists for standard genome sequencing and annotation.</title>
        <authorList>
            <consortium name="The Broad Institute Genomics Platform"/>
            <consortium name="The Broad Institute Genome Sequencing Center for Infectious Disease"/>
            <person name="Wu L."/>
            <person name="Ma J."/>
        </authorList>
    </citation>
    <scope>NUCLEOTIDE SEQUENCE [LARGE SCALE GENOMIC DNA]</scope>
    <source>
        <strain evidence="4">CGMCC 1.16444</strain>
    </source>
</reference>
<dbReference type="InterPro" id="IPR011105">
    <property type="entry name" value="Cell_wall_hydrolase_SleB"/>
</dbReference>
<proteinExistence type="predicted"/>
<dbReference type="RefSeq" id="WP_114958590.1">
    <property type="nucleotide sequence ID" value="NZ_JBHSJF010000005.1"/>
</dbReference>
<feature type="domain" description="Cell wall hydrolase SleB" evidence="2">
    <location>
        <begin position="49"/>
        <end position="161"/>
    </location>
</feature>
<protein>
    <submittedName>
        <fullName evidence="3">Cell wall hydrolase</fullName>
    </submittedName>
</protein>
<keyword evidence="4" id="KW-1185">Reference proteome</keyword>
<evidence type="ECO:0000259" key="2">
    <source>
        <dbReference type="Pfam" id="PF07486"/>
    </source>
</evidence>
<keyword evidence="3" id="KW-0378">Hydrolase</keyword>
<organism evidence="3 4">
    <name type="scientific">Flaviflagellibacter deserti</name>
    <dbReference type="NCBI Taxonomy" id="2267266"/>
    <lineage>
        <taxon>Bacteria</taxon>
        <taxon>Pseudomonadati</taxon>
        <taxon>Pseudomonadota</taxon>
        <taxon>Alphaproteobacteria</taxon>
        <taxon>Hyphomicrobiales</taxon>
        <taxon>Flaviflagellibacter</taxon>
    </lineage>
</organism>